<dbReference type="GO" id="GO:0009252">
    <property type="term" value="P:peptidoglycan biosynthetic process"/>
    <property type="evidence" value="ECO:0007669"/>
    <property type="project" value="UniProtKB-UniRule"/>
</dbReference>
<keyword evidence="9 17" id="KW-0547">Nucleotide-binding</keyword>
<evidence type="ECO:0000259" key="20">
    <source>
        <dbReference type="Pfam" id="PF08245"/>
    </source>
</evidence>
<feature type="domain" description="Mur ligase C-terminal" evidence="19">
    <location>
        <begin position="312"/>
        <end position="432"/>
    </location>
</feature>
<evidence type="ECO:0000256" key="8">
    <source>
        <dbReference type="ARBA" id="ARBA00022598"/>
    </source>
</evidence>
<feature type="domain" description="Mur ligase central" evidence="20">
    <location>
        <begin position="112"/>
        <end position="290"/>
    </location>
</feature>
<dbReference type="Gene3D" id="3.90.190.20">
    <property type="entry name" value="Mur ligase, C-terminal domain"/>
    <property type="match status" value="1"/>
</dbReference>
<proteinExistence type="inferred from homology"/>
<keyword evidence="17 18" id="KW-0132">Cell division</keyword>
<dbReference type="GO" id="GO:0005524">
    <property type="term" value="F:ATP binding"/>
    <property type="evidence" value="ECO:0007669"/>
    <property type="project" value="UniProtKB-UniRule"/>
</dbReference>
<dbReference type="InterPro" id="IPR036565">
    <property type="entry name" value="Mur-like_cat_sf"/>
</dbReference>
<dbReference type="GO" id="GO:0051301">
    <property type="term" value="P:cell division"/>
    <property type="evidence" value="ECO:0007669"/>
    <property type="project" value="UniProtKB-KW"/>
</dbReference>
<evidence type="ECO:0000256" key="1">
    <source>
        <dbReference type="ARBA" id="ARBA00002734"/>
    </source>
</evidence>
<gene>
    <name evidence="17" type="primary">murD</name>
    <name evidence="21" type="ORF">IAD23_04100</name>
</gene>
<evidence type="ECO:0000256" key="5">
    <source>
        <dbReference type="ARBA" id="ARBA00012212"/>
    </source>
</evidence>
<keyword evidence="7 17" id="KW-0963">Cytoplasm</keyword>
<keyword evidence="11 17" id="KW-0133">Cell shape</keyword>
<dbReference type="Pfam" id="PF21799">
    <property type="entry name" value="MurD-like_N"/>
    <property type="match status" value="1"/>
</dbReference>
<dbReference type="EMBL" id="DVNM01000021">
    <property type="protein sequence ID" value="HIU69119.1"/>
    <property type="molecule type" value="Genomic_DNA"/>
</dbReference>
<evidence type="ECO:0000256" key="4">
    <source>
        <dbReference type="ARBA" id="ARBA00010416"/>
    </source>
</evidence>
<evidence type="ECO:0000256" key="2">
    <source>
        <dbReference type="ARBA" id="ARBA00004496"/>
    </source>
</evidence>
<reference evidence="21" key="1">
    <citation type="submission" date="2020-10" db="EMBL/GenBank/DDBJ databases">
        <authorList>
            <person name="Gilroy R."/>
        </authorList>
    </citation>
    <scope>NUCLEOTIDE SEQUENCE</scope>
    <source>
        <strain evidence="21">CHK176-6737</strain>
    </source>
</reference>
<comment type="caution">
    <text evidence="21">The sequence shown here is derived from an EMBL/GenBank/DDBJ whole genome shotgun (WGS) entry which is preliminary data.</text>
</comment>
<keyword evidence="13 17" id="KW-0961">Cell wall biogenesis/degradation</keyword>
<dbReference type="SUPFAM" id="SSF51984">
    <property type="entry name" value="MurCD N-terminal domain"/>
    <property type="match status" value="1"/>
</dbReference>
<dbReference type="NCBIfam" id="TIGR01087">
    <property type="entry name" value="murD"/>
    <property type="match status" value="1"/>
</dbReference>
<name>A0A9D1MUX7_9FIRM</name>
<comment type="similarity">
    <text evidence="4 17">Belongs to the MurCDEF family.</text>
</comment>
<evidence type="ECO:0000256" key="12">
    <source>
        <dbReference type="ARBA" id="ARBA00022984"/>
    </source>
</evidence>
<evidence type="ECO:0000256" key="18">
    <source>
        <dbReference type="RuleBase" id="RU003664"/>
    </source>
</evidence>
<dbReference type="SUPFAM" id="SSF53244">
    <property type="entry name" value="MurD-like peptide ligases, peptide-binding domain"/>
    <property type="match status" value="1"/>
</dbReference>
<evidence type="ECO:0000256" key="16">
    <source>
        <dbReference type="ARBA" id="ARBA00047632"/>
    </source>
</evidence>
<comment type="pathway">
    <text evidence="3 17 18">Cell wall biogenesis; peptidoglycan biosynthesis.</text>
</comment>
<dbReference type="InterPro" id="IPR005762">
    <property type="entry name" value="MurD"/>
</dbReference>
<comment type="catalytic activity">
    <reaction evidence="16 17 18">
        <text>UDP-N-acetyl-alpha-D-muramoyl-L-alanine + D-glutamate + ATP = UDP-N-acetyl-alpha-D-muramoyl-L-alanyl-D-glutamate + ADP + phosphate + H(+)</text>
        <dbReference type="Rhea" id="RHEA:16429"/>
        <dbReference type="ChEBI" id="CHEBI:15378"/>
        <dbReference type="ChEBI" id="CHEBI:29986"/>
        <dbReference type="ChEBI" id="CHEBI:30616"/>
        <dbReference type="ChEBI" id="CHEBI:43474"/>
        <dbReference type="ChEBI" id="CHEBI:83898"/>
        <dbReference type="ChEBI" id="CHEBI:83900"/>
        <dbReference type="ChEBI" id="CHEBI:456216"/>
        <dbReference type="EC" id="6.3.2.9"/>
    </reaction>
</comment>
<organism evidence="21 22">
    <name type="scientific">Candidatus Scybalenecus merdavium</name>
    <dbReference type="NCBI Taxonomy" id="2840939"/>
    <lineage>
        <taxon>Bacteria</taxon>
        <taxon>Bacillati</taxon>
        <taxon>Bacillota</taxon>
        <taxon>Clostridia</taxon>
        <taxon>Eubacteriales</taxon>
        <taxon>Oscillospiraceae</taxon>
        <taxon>Oscillospiraceae incertae sedis</taxon>
        <taxon>Candidatus Scybalenecus</taxon>
    </lineage>
</organism>
<keyword evidence="8 17" id="KW-0436">Ligase</keyword>
<dbReference type="GO" id="GO:0071555">
    <property type="term" value="P:cell wall organization"/>
    <property type="evidence" value="ECO:0007669"/>
    <property type="project" value="UniProtKB-KW"/>
</dbReference>
<evidence type="ECO:0000256" key="7">
    <source>
        <dbReference type="ARBA" id="ARBA00022490"/>
    </source>
</evidence>
<dbReference type="PANTHER" id="PTHR43692:SF1">
    <property type="entry name" value="UDP-N-ACETYLMURAMOYLALANINE--D-GLUTAMATE LIGASE"/>
    <property type="match status" value="1"/>
</dbReference>
<dbReference type="EC" id="6.3.2.9" evidence="5 17"/>
<dbReference type="GO" id="GO:0008360">
    <property type="term" value="P:regulation of cell shape"/>
    <property type="evidence" value="ECO:0007669"/>
    <property type="project" value="UniProtKB-KW"/>
</dbReference>
<accession>A0A9D1MUX7</accession>
<dbReference type="Pfam" id="PF08245">
    <property type="entry name" value="Mur_ligase_M"/>
    <property type="match status" value="1"/>
</dbReference>
<sequence length="456" mass="50122">MRGKKTAFIGVGVTNAPTAKFFAEMGAKVYCCDRKGRDYIGEDICSSLEKAGVTLCLGEDYLELLPEMDVIFRTPGIMPSADFLTAAKKRGQVVTSEMEVFFDLCPCKTIAVTGSDGKTTTTTIISEFLKAQGYTVHLGGNIGKALLPELNTIGKDDVAVVELSSFQLISMHASPDIAVVTNLAPNHLDHHKDMQEYVDAKRNILLHQNAFSKSVLNFSNDYTLKMRGDVNGTPYFFSRMQEVPVGAYLLDGEIMFKDYGAAQPVRVMPRSAIRLVGEHNVENYLTAITAVWGMVEPKTMQHVAETFGGVEHRIEFVRERNGVKWYNDSIATSPTRVISGLKSFDQKIIIICGGSDKGISFAPMVPYILDKVKVLILMGHTTAPKIYEAVTADPDYKPGCPEILFADSMEDAVAKADQAAKTGDIVSLSPACASFDLYKNFEYRGRHYKSLVQALD</sequence>
<evidence type="ECO:0000313" key="21">
    <source>
        <dbReference type="EMBL" id="HIU69119.1"/>
    </source>
</evidence>
<keyword evidence="10 17" id="KW-0067">ATP-binding</keyword>
<evidence type="ECO:0000256" key="3">
    <source>
        <dbReference type="ARBA" id="ARBA00004752"/>
    </source>
</evidence>
<dbReference type="Gene3D" id="3.40.1190.10">
    <property type="entry name" value="Mur-like, catalytic domain"/>
    <property type="match status" value="1"/>
</dbReference>
<evidence type="ECO:0000256" key="6">
    <source>
        <dbReference type="ARBA" id="ARBA00015655"/>
    </source>
</evidence>
<evidence type="ECO:0000256" key="9">
    <source>
        <dbReference type="ARBA" id="ARBA00022741"/>
    </source>
</evidence>
<keyword evidence="12 17" id="KW-0573">Peptidoglycan synthesis</keyword>
<protein>
    <recommendedName>
        <fullName evidence="6 17">UDP-N-acetylmuramoylalanine--D-glutamate ligase</fullName>
        <ecNumber evidence="5 17">6.3.2.9</ecNumber>
    </recommendedName>
    <alternativeName>
        <fullName evidence="15 17">D-glutamic acid-adding enzyme</fullName>
    </alternativeName>
    <alternativeName>
        <fullName evidence="14 17">UDP-N-acetylmuramoyl-L-alanyl-D-glutamate synthetase</fullName>
    </alternativeName>
</protein>
<evidence type="ECO:0000256" key="17">
    <source>
        <dbReference type="HAMAP-Rule" id="MF_00639"/>
    </source>
</evidence>
<dbReference type="InterPro" id="IPR036615">
    <property type="entry name" value="Mur_ligase_C_dom_sf"/>
</dbReference>
<dbReference type="GO" id="GO:0005737">
    <property type="term" value="C:cytoplasm"/>
    <property type="evidence" value="ECO:0007669"/>
    <property type="project" value="UniProtKB-SubCell"/>
</dbReference>
<evidence type="ECO:0000256" key="15">
    <source>
        <dbReference type="ARBA" id="ARBA00032324"/>
    </source>
</evidence>
<comment type="function">
    <text evidence="1 17 18">Cell wall formation. Catalyzes the addition of glutamate to the nucleotide precursor UDP-N-acetylmuramoyl-L-alanine (UMA).</text>
</comment>
<dbReference type="HAMAP" id="MF_00639">
    <property type="entry name" value="MurD"/>
    <property type="match status" value="1"/>
</dbReference>
<dbReference type="InterPro" id="IPR013221">
    <property type="entry name" value="Mur_ligase_cen"/>
</dbReference>
<reference evidence="21" key="2">
    <citation type="journal article" date="2021" name="PeerJ">
        <title>Extensive microbial diversity within the chicken gut microbiome revealed by metagenomics and culture.</title>
        <authorList>
            <person name="Gilroy R."/>
            <person name="Ravi A."/>
            <person name="Getino M."/>
            <person name="Pursley I."/>
            <person name="Horton D.L."/>
            <person name="Alikhan N.F."/>
            <person name="Baker D."/>
            <person name="Gharbi K."/>
            <person name="Hall N."/>
            <person name="Watson M."/>
            <person name="Adriaenssens E.M."/>
            <person name="Foster-Nyarko E."/>
            <person name="Jarju S."/>
            <person name="Secka A."/>
            <person name="Antonio M."/>
            <person name="Oren A."/>
            <person name="Chaudhuri R.R."/>
            <person name="La Ragione R."/>
            <person name="Hildebrand F."/>
            <person name="Pallen M.J."/>
        </authorList>
    </citation>
    <scope>NUCLEOTIDE SEQUENCE</scope>
    <source>
        <strain evidence="21">CHK176-6737</strain>
    </source>
</reference>
<comment type="subcellular location">
    <subcellularLocation>
        <location evidence="2 17 18">Cytoplasm</location>
    </subcellularLocation>
</comment>
<dbReference type="GO" id="GO:0008764">
    <property type="term" value="F:UDP-N-acetylmuramoylalanine-D-glutamate ligase activity"/>
    <property type="evidence" value="ECO:0007669"/>
    <property type="project" value="UniProtKB-UniRule"/>
</dbReference>
<evidence type="ECO:0000256" key="14">
    <source>
        <dbReference type="ARBA" id="ARBA00030398"/>
    </source>
</evidence>
<feature type="binding site" evidence="17">
    <location>
        <begin position="114"/>
        <end position="120"/>
    </location>
    <ligand>
        <name>ATP</name>
        <dbReference type="ChEBI" id="CHEBI:30616"/>
    </ligand>
</feature>
<dbReference type="InterPro" id="IPR004101">
    <property type="entry name" value="Mur_ligase_C"/>
</dbReference>
<dbReference type="Gene3D" id="3.40.50.720">
    <property type="entry name" value="NAD(P)-binding Rossmann-like Domain"/>
    <property type="match status" value="1"/>
</dbReference>
<keyword evidence="17 18" id="KW-0131">Cell cycle</keyword>
<evidence type="ECO:0000313" key="22">
    <source>
        <dbReference type="Proteomes" id="UP000824125"/>
    </source>
</evidence>
<dbReference type="Pfam" id="PF02875">
    <property type="entry name" value="Mur_ligase_C"/>
    <property type="match status" value="1"/>
</dbReference>
<dbReference type="SUPFAM" id="SSF53623">
    <property type="entry name" value="MurD-like peptide ligases, catalytic domain"/>
    <property type="match status" value="1"/>
</dbReference>
<dbReference type="AlphaFoldDB" id="A0A9D1MUX7"/>
<evidence type="ECO:0000256" key="13">
    <source>
        <dbReference type="ARBA" id="ARBA00023316"/>
    </source>
</evidence>
<dbReference type="PANTHER" id="PTHR43692">
    <property type="entry name" value="UDP-N-ACETYLMURAMOYLALANINE--D-GLUTAMATE LIGASE"/>
    <property type="match status" value="1"/>
</dbReference>
<dbReference type="Proteomes" id="UP000824125">
    <property type="component" value="Unassembled WGS sequence"/>
</dbReference>
<evidence type="ECO:0000256" key="10">
    <source>
        <dbReference type="ARBA" id="ARBA00022840"/>
    </source>
</evidence>
<evidence type="ECO:0000259" key="19">
    <source>
        <dbReference type="Pfam" id="PF02875"/>
    </source>
</evidence>
<evidence type="ECO:0000256" key="11">
    <source>
        <dbReference type="ARBA" id="ARBA00022960"/>
    </source>
</evidence>